<proteinExistence type="predicted"/>
<dbReference type="GO" id="GO:0009244">
    <property type="term" value="P:lipopolysaccharide core region biosynthetic process"/>
    <property type="evidence" value="ECO:0007669"/>
    <property type="project" value="TreeGrafter"/>
</dbReference>
<dbReference type="Gene3D" id="3.40.50.2000">
    <property type="entry name" value="Glycogen Phosphorylase B"/>
    <property type="match status" value="2"/>
</dbReference>
<dbReference type="PANTHER" id="PTHR30160">
    <property type="entry name" value="TETRAACYLDISACCHARIDE 4'-KINASE-RELATED"/>
    <property type="match status" value="1"/>
</dbReference>
<dbReference type="InterPro" id="IPR002201">
    <property type="entry name" value="Glyco_trans_9"/>
</dbReference>
<dbReference type="EMBL" id="LUKF01000020">
    <property type="protein sequence ID" value="KYG60320.1"/>
    <property type="molecule type" value="Genomic_DNA"/>
</dbReference>
<protein>
    <submittedName>
        <fullName evidence="3">ADP-heptose--LPS heptosyltransferase</fullName>
    </submittedName>
</protein>
<keyword evidence="2 3" id="KW-0808">Transferase</keyword>
<dbReference type="SUPFAM" id="SSF53756">
    <property type="entry name" value="UDP-Glycosyltransferase/glycogen phosphorylase"/>
    <property type="match status" value="1"/>
</dbReference>
<organism evidence="3 4">
    <name type="scientific">Bdellovibrio bacteriovorus</name>
    <dbReference type="NCBI Taxonomy" id="959"/>
    <lineage>
        <taxon>Bacteria</taxon>
        <taxon>Pseudomonadati</taxon>
        <taxon>Bdellovibrionota</taxon>
        <taxon>Bdellovibrionia</taxon>
        <taxon>Bdellovibrionales</taxon>
        <taxon>Pseudobdellovibrionaceae</taxon>
        <taxon>Bdellovibrio</taxon>
    </lineage>
</organism>
<dbReference type="GO" id="GO:0005829">
    <property type="term" value="C:cytosol"/>
    <property type="evidence" value="ECO:0007669"/>
    <property type="project" value="TreeGrafter"/>
</dbReference>
<keyword evidence="1" id="KW-0328">Glycosyltransferase</keyword>
<dbReference type="AlphaFoldDB" id="A0A150WBP0"/>
<dbReference type="RefSeq" id="WP_063245094.1">
    <property type="nucleotide sequence ID" value="NZ_LUKF01000020.1"/>
</dbReference>
<dbReference type="OrthoDB" id="5289084at2"/>
<accession>A0A150WBP0</accession>
<reference evidence="3 4" key="1">
    <citation type="submission" date="2016-03" db="EMBL/GenBank/DDBJ databases">
        <authorList>
            <person name="Ploux O."/>
        </authorList>
    </citation>
    <scope>NUCLEOTIDE SEQUENCE [LARGE SCALE GENOMIC DNA]</scope>
    <source>
        <strain evidence="3 4">BER2</strain>
    </source>
</reference>
<sequence length="364" mass="40488">MPLNLVVQTAFLGDLLLSIPLLKKCREQWPQHKLALVCRKGFGDFFLKTHLVDQVFEIEKGKADSYAKIVEHLRYVEVDNLISPHESLRTAFFNAKIKAKHKISFQKSWNFLIYSKRTQKNAQLPDAMRQLSLLAPEDANLAKDLSDYTKEAKPFTTQEFGKLSAPPKWASMSLRHQVLELKDVYANLKERFDLKGFDEGKAVLIFPGSVWATKRWTEEGFINTGKALQQKGFKVYVMGGPGEEELAEKVAAAIPGSQSLAGKTKIIESAQLIARAALLIGNDSASTHLAAVCETPLIAVFGPTILEFGFRPWSAESYVVQTEGLSCRPCGKHGHKVCPIGTHVCMKNISAEDVLRTAGFILRS</sequence>
<dbReference type="PANTHER" id="PTHR30160:SF1">
    <property type="entry name" value="LIPOPOLYSACCHARIDE 1,2-N-ACETYLGLUCOSAMINETRANSFERASE-RELATED"/>
    <property type="match status" value="1"/>
</dbReference>
<dbReference type="Proteomes" id="UP000075391">
    <property type="component" value="Unassembled WGS sequence"/>
</dbReference>
<evidence type="ECO:0000313" key="3">
    <source>
        <dbReference type="EMBL" id="KYG60320.1"/>
    </source>
</evidence>
<dbReference type="InterPro" id="IPR051199">
    <property type="entry name" value="LPS_LOS_Heptosyltrfase"/>
</dbReference>
<dbReference type="GO" id="GO:0008713">
    <property type="term" value="F:ADP-heptose-lipopolysaccharide heptosyltransferase activity"/>
    <property type="evidence" value="ECO:0007669"/>
    <property type="project" value="TreeGrafter"/>
</dbReference>
<evidence type="ECO:0000256" key="2">
    <source>
        <dbReference type="ARBA" id="ARBA00022679"/>
    </source>
</evidence>
<dbReference type="CDD" id="cd03789">
    <property type="entry name" value="GT9_LPS_heptosyltransferase"/>
    <property type="match status" value="1"/>
</dbReference>
<evidence type="ECO:0000313" key="4">
    <source>
        <dbReference type="Proteomes" id="UP000075391"/>
    </source>
</evidence>
<evidence type="ECO:0000256" key="1">
    <source>
        <dbReference type="ARBA" id="ARBA00022676"/>
    </source>
</evidence>
<name>A0A150WBP0_BDEBC</name>
<gene>
    <name evidence="3" type="ORF">AZI85_12660</name>
</gene>
<comment type="caution">
    <text evidence="3">The sequence shown here is derived from an EMBL/GenBank/DDBJ whole genome shotgun (WGS) entry which is preliminary data.</text>
</comment>
<dbReference type="Pfam" id="PF01075">
    <property type="entry name" value="Glyco_transf_9"/>
    <property type="match status" value="1"/>
</dbReference>